<evidence type="ECO:0000313" key="5">
    <source>
        <dbReference type="Proteomes" id="UP000547209"/>
    </source>
</evidence>
<dbReference type="PANTHER" id="PTHR43818:SF11">
    <property type="entry name" value="BCDNA.GH03377"/>
    <property type="match status" value="1"/>
</dbReference>
<dbReference type="InterPro" id="IPR000683">
    <property type="entry name" value="Gfo/Idh/MocA-like_OxRdtase_N"/>
</dbReference>
<comment type="caution">
    <text evidence="4">The sequence shown here is derived from an EMBL/GenBank/DDBJ whole genome shotgun (WGS) entry which is preliminary data.</text>
</comment>
<feature type="domain" description="GFO/IDH/MocA-like oxidoreductase" evidence="3">
    <location>
        <begin position="133"/>
        <end position="269"/>
    </location>
</feature>
<evidence type="ECO:0000259" key="3">
    <source>
        <dbReference type="Pfam" id="PF22725"/>
    </source>
</evidence>
<dbReference type="GO" id="GO:0000166">
    <property type="term" value="F:nucleotide binding"/>
    <property type="evidence" value="ECO:0007669"/>
    <property type="project" value="InterPro"/>
</dbReference>
<dbReference type="RefSeq" id="WP_185142817.1">
    <property type="nucleotide sequence ID" value="NZ_JACJVP010000020.1"/>
</dbReference>
<feature type="domain" description="Gfo/Idh/MocA-like oxidoreductase N-terminal" evidence="2">
    <location>
        <begin position="4"/>
        <end position="119"/>
    </location>
</feature>
<organism evidence="4 5">
    <name type="scientific">Cohnella nanjingensis</name>
    <dbReference type="NCBI Taxonomy" id="1387779"/>
    <lineage>
        <taxon>Bacteria</taxon>
        <taxon>Bacillati</taxon>
        <taxon>Bacillota</taxon>
        <taxon>Bacilli</taxon>
        <taxon>Bacillales</taxon>
        <taxon>Paenibacillaceae</taxon>
        <taxon>Cohnella</taxon>
    </lineage>
</organism>
<dbReference type="Gene3D" id="3.30.360.10">
    <property type="entry name" value="Dihydrodipicolinate Reductase, domain 2"/>
    <property type="match status" value="1"/>
</dbReference>
<dbReference type="PANTHER" id="PTHR43818">
    <property type="entry name" value="BCDNA.GH03377"/>
    <property type="match status" value="1"/>
</dbReference>
<reference evidence="4 5" key="1">
    <citation type="submission" date="2020-08" db="EMBL/GenBank/DDBJ databases">
        <title>Cohnella phylogeny.</title>
        <authorList>
            <person name="Dunlap C."/>
        </authorList>
    </citation>
    <scope>NUCLEOTIDE SEQUENCE [LARGE SCALE GENOMIC DNA]</scope>
    <source>
        <strain evidence="4 5">DSM 28246</strain>
    </source>
</reference>
<dbReference type="InterPro" id="IPR036291">
    <property type="entry name" value="NAD(P)-bd_dom_sf"/>
</dbReference>
<evidence type="ECO:0000256" key="1">
    <source>
        <dbReference type="ARBA" id="ARBA00023002"/>
    </source>
</evidence>
<sequence>MDTIRVGLIGLGSMAQAHVRELEKLPRFRIAAICDVQEAALAEWGERLSVDRTHRHADYRGLIADEEVDAVVSITPNVLHADIMAVCLAANKPFLSEKPFTRTFAEAAELLARYDAHPVSALIGFGYRYTPAFRFAREMLAEGRIGAVRSFSMQYLQGWGAAVYNVPYVWRFDKAVTGTGTLGDLGAHMIDLAHYLFGPFEELSARLQTLIPERKSLSSDEMLEVEVDDFASFQARMTGGAAGIFQTSRNCIGSGNQLEVSIYGDLGTLHASTLAQEQVIWIRLDPDTGELSEQKLQVPSRARRALWEDFAEMLSGESADGLPDFRAGYENQKVLEAIVRSHEAKRTVALAELSAVGGKEE</sequence>
<evidence type="ECO:0000313" key="4">
    <source>
        <dbReference type="EMBL" id="MBB6671334.1"/>
    </source>
</evidence>
<proteinExistence type="predicted"/>
<dbReference type="Proteomes" id="UP000547209">
    <property type="component" value="Unassembled WGS sequence"/>
</dbReference>
<dbReference type="SUPFAM" id="SSF51735">
    <property type="entry name" value="NAD(P)-binding Rossmann-fold domains"/>
    <property type="match status" value="1"/>
</dbReference>
<keyword evidence="1" id="KW-0560">Oxidoreductase</keyword>
<dbReference type="Pfam" id="PF01408">
    <property type="entry name" value="GFO_IDH_MocA"/>
    <property type="match status" value="1"/>
</dbReference>
<dbReference type="SUPFAM" id="SSF55347">
    <property type="entry name" value="Glyceraldehyde-3-phosphate dehydrogenase-like, C-terminal domain"/>
    <property type="match status" value="1"/>
</dbReference>
<dbReference type="InterPro" id="IPR050463">
    <property type="entry name" value="Gfo/Idh/MocA_oxidrdct_glycsds"/>
</dbReference>
<name>A0A7X0VG65_9BACL</name>
<keyword evidence="5" id="KW-1185">Reference proteome</keyword>
<dbReference type="InterPro" id="IPR055170">
    <property type="entry name" value="GFO_IDH_MocA-like_dom"/>
</dbReference>
<evidence type="ECO:0000259" key="2">
    <source>
        <dbReference type="Pfam" id="PF01408"/>
    </source>
</evidence>
<dbReference type="Gene3D" id="3.40.50.720">
    <property type="entry name" value="NAD(P)-binding Rossmann-like Domain"/>
    <property type="match status" value="1"/>
</dbReference>
<dbReference type="AlphaFoldDB" id="A0A7X0VG65"/>
<accession>A0A7X0VG65</accession>
<protein>
    <submittedName>
        <fullName evidence="4">Gfo/Idh/MocA family oxidoreductase</fullName>
    </submittedName>
</protein>
<dbReference type="EMBL" id="JACJVP010000020">
    <property type="protein sequence ID" value="MBB6671334.1"/>
    <property type="molecule type" value="Genomic_DNA"/>
</dbReference>
<dbReference type="Pfam" id="PF22725">
    <property type="entry name" value="GFO_IDH_MocA_C3"/>
    <property type="match status" value="1"/>
</dbReference>
<gene>
    <name evidence="4" type="ORF">H7C19_11655</name>
</gene>
<dbReference type="GO" id="GO:0016491">
    <property type="term" value="F:oxidoreductase activity"/>
    <property type="evidence" value="ECO:0007669"/>
    <property type="project" value="UniProtKB-KW"/>
</dbReference>